<keyword evidence="4 7" id="KW-1133">Transmembrane helix</keyword>
<comment type="similarity">
    <text evidence="6">Belongs to the ABC-4 integral membrane protein family.</text>
</comment>
<dbReference type="PANTHER" id="PTHR30572">
    <property type="entry name" value="MEMBRANE COMPONENT OF TRANSPORTER-RELATED"/>
    <property type="match status" value="1"/>
</dbReference>
<dbReference type="GO" id="GO:0022857">
    <property type="term" value="F:transmembrane transporter activity"/>
    <property type="evidence" value="ECO:0007669"/>
    <property type="project" value="TreeGrafter"/>
</dbReference>
<evidence type="ECO:0000256" key="7">
    <source>
        <dbReference type="SAM" id="Phobius"/>
    </source>
</evidence>
<dbReference type="PANTHER" id="PTHR30572:SF4">
    <property type="entry name" value="ABC TRANSPORTER PERMEASE YTRF"/>
    <property type="match status" value="1"/>
</dbReference>
<evidence type="ECO:0000313" key="11">
    <source>
        <dbReference type="Proteomes" id="UP001431776"/>
    </source>
</evidence>
<dbReference type="Pfam" id="PF12704">
    <property type="entry name" value="MacB_PCD"/>
    <property type="match status" value="2"/>
</dbReference>
<keyword evidence="5 7" id="KW-0472">Membrane</keyword>
<dbReference type="AlphaFoldDB" id="A0AAW6TYD2"/>
<dbReference type="GO" id="GO:0005886">
    <property type="term" value="C:plasma membrane"/>
    <property type="evidence" value="ECO:0007669"/>
    <property type="project" value="UniProtKB-SubCell"/>
</dbReference>
<dbReference type="RefSeq" id="WP_349244138.1">
    <property type="nucleotide sequence ID" value="NZ_JASCXX010000006.1"/>
</dbReference>
<sequence>MSALIHDIKYGTRQLIRSPGFTVVAIVSLALGIGVNTAIFSLLNAVWMRSLPVPDPHALRVVNWSGHNARLSHYSGGAGDAKRDRTGAMVSGSFPYPVYRDFKERVEGCSGVFAFCELQGLTVVGPKGAATAAAMMVSGDFFEGYGARAALGRTLRPSDESSDAEPVAVITYRWWEKEYDLDPEVIGRMIIVNGHPFTIVGVMPRTYCGPQVGDMAQMYVTMSAQSSLSPDHPLDARDHWWATIMMRLEPEADETQLRAAMEGLFLQTLSVPGQGTQMEDPRIHLVDGSRGLLGMRRQMAMGLAVLMGAVGLVLMIACANLAGLLLARGAARRQELTVRAALGAGRGRLVRQLLTESLVLSLVGAGLGLLAAIWIKAAVLGLIPDSLESFHLDVGIDLRVLLFTLSAAMATSLFFGLLPALRVTRVDLCSGLKSHKTLGVPGLRLGKVLVAAQVGLSVLLLVGAGLLIQTLVNLYRTDLGFSTDRILVFGLNPGQAGYEGDDSVRFYDQIEADIASLPGVRSVALSGDGLLAGRRASNAFSIPRRLQQTDQDLQADVLDVSEAFFQTMGIPLRRGRTFERTDTPSQPGVVIVNEVFARTFFAHEDPVGQLIRMNNKDYRIVGLCGDAKYDRVQREIEPTLYFSHRQARPGAMVFEVRAASDPLALVPAVRRIVADLDRTIPLEQISTQLQLLKASITPERIFTYLCSALALLGVLLSCIGLYGLLAFMVTRRTGEIGVRMALGAAPRDIAWPVMRSALWMAACGLLVGVPVALALTRVLRSVLYGVTPHDPIAIVAAVVLVLSVAALAAWIPARRAAKVDPMEALRYE</sequence>
<feature type="domain" description="MacB-like periplasmic core" evidence="9">
    <location>
        <begin position="454"/>
        <end position="661"/>
    </location>
</feature>
<evidence type="ECO:0000256" key="5">
    <source>
        <dbReference type="ARBA" id="ARBA00023136"/>
    </source>
</evidence>
<evidence type="ECO:0000256" key="2">
    <source>
        <dbReference type="ARBA" id="ARBA00022475"/>
    </source>
</evidence>
<keyword evidence="2" id="KW-1003">Cell membrane</keyword>
<reference evidence="10" key="1">
    <citation type="submission" date="2023-05" db="EMBL/GenBank/DDBJ databases">
        <title>Anaerotaeda fermentans gen. nov., sp. nov., a novel anaerobic planctomycete of the new family within the order Sedimentisphaerales isolated from Taman Peninsula, Russia.</title>
        <authorList>
            <person name="Khomyakova M.A."/>
            <person name="Merkel A.Y."/>
            <person name="Slobodkin A.I."/>
        </authorList>
    </citation>
    <scope>NUCLEOTIDE SEQUENCE</scope>
    <source>
        <strain evidence="10">M17dextr</strain>
    </source>
</reference>
<dbReference type="Pfam" id="PF02687">
    <property type="entry name" value="FtsX"/>
    <property type="match status" value="2"/>
</dbReference>
<keyword evidence="3 7" id="KW-0812">Transmembrane</keyword>
<feature type="transmembrane region" description="Helical" evidence="7">
    <location>
        <begin position="791"/>
        <end position="813"/>
    </location>
</feature>
<gene>
    <name evidence="10" type="ORF">QJ522_06705</name>
</gene>
<evidence type="ECO:0000256" key="3">
    <source>
        <dbReference type="ARBA" id="ARBA00022692"/>
    </source>
</evidence>
<evidence type="ECO:0000256" key="4">
    <source>
        <dbReference type="ARBA" id="ARBA00022989"/>
    </source>
</evidence>
<organism evidence="10 11">
    <name type="scientific">Anaerobaca lacustris</name>
    <dbReference type="NCBI Taxonomy" id="3044600"/>
    <lineage>
        <taxon>Bacteria</taxon>
        <taxon>Pseudomonadati</taxon>
        <taxon>Planctomycetota</taxon>
        <taxon>Phycisphaerae</taxon>
        <taxon>Sedimentisphaerales</taxon>
        <taxon>Anaerobacaceae</taxon>
        <taxon>Anaerobaca</taxon>
    </lineage>
</organism>
<dbReference type="InterPro" id="IPR017800">
    <property type="entry name" value="ADOP"/>
</dbReference>
<dbReference type="NCBIfam" id="TIGR03434">
    <property type="entry name" value="ADOP"/>
    <property type="match status" value="1"/>
</dbReference>
<evidence type="ECO:0000256" key="6">
    <source>
        <dbReference type="ARBA" id="ARBA00038076"/>
    </source>
</evidence>
<comment type="caution">
    <text evidence="10">The sequence shown here is derived from an EMBL/GenBank/DDBJ whole genome shotgun (WGS) entry which is preliminary data.</text>
</comment>
<feature type="domain" description="MacB-like periplasmic core" evidence="9">
    <location>
        <begin position="22"/>
        <end position="263"/>
    </location>
</feature>
<protein>
    <submittedName>
        <fullName evidence="10">ABC transporter permease</fullName>
    </submittedName>
</protein>
<dbReference type="EMBL" id="JASCXX010000006">
    <property type="protein sequence ID" value="MDI6448729.1"/>
    <property type="molecule type" value="Genomic_DNA"/>
</dbReference>
<evidence type="ECO:0000256" key="1">
    <source>
        <dbReference type="ARBA" id="ARBA00004651"/>
    </source>
</evidence>
<name>A0AAW6TYD2_9BACT</name>
<dbReference type="Proteomes" id="UP001431776">
    <property type="component" value="Unassembled WGS sequence"/>
</dbReference>
<feature type="domain" description="ABC3 transporter permease C-terminal" evidence="8">
    <location>
        <begin position="709"/>
        <end position="821"/>
    </location>
</feature>
<feature type="transmembrane region" description="Helical" evidence="7">
    <location>
        <begin position="299"/>
        <end position="327"/>
    </location>
</feature>
<comment type="subcellular location">
    <subcellularLocation>
        <location evidence="1">Cell membrane</location>
        <topology evidence="1">Multi-pass membrane protein</topology>
    </subcellularLocation>
</comment>
<accession>A0AAW6TYD2</accession>
<dbReference type="InterPro" id="IPR050250">
    <property type="entry name" value="Macrolide_Exporter_MacB"/>
</dbReference>
<evidence type="ECO:0000313" key="10">
    <source>
        <dbReference type="EMBL" id="MDI6448729.1"/>
    </source>
</evidence>
<proteinExistence type="inferred from homology"/>
<evidence type="ECO:0000259" key="8">
    <source>
        <dbReference type="Pfam" id="PF02687"/>
    </source>
</evidence>
<feature type="transmembrane region" description="Helical" evidence="7">
    <location>
        <begin position="701"/>
        <end position="730"/>
    </location>
</feature>
<feature type="transmembrane region" description="Helical" evidence="7">
    <location>
        <begin position="358"/>
        <end position="380"/>
    </location>
</feature>
<keyword evidence="11" id="KW-1185">Reference proteome</keyword>
<dbReference type="InterPro" id="IPR003838">
    <property type="entry name" value="ABC3_permease_C"/>
</dbReference>
<feature type="transmembrane region" description="Helical" evidence="7">
    <location>
        <begin position="21"/>
        <end position="47"/>
    </location>
</feature>
<feature type="transmembrane region" description="Helical" evidence="7">
    <location>
        <begin position="445"/>
        <end position="468"/>
    </location>
</feature>
<feature type="domain" description="ABC3 transporter permease C-terminal" evidence="8">
    <location>
        <begin position="309"/>
        <end position="426"/>
    </location>
</feature>
<evidence type="ECO:0000259" key="9">
    <source>
        <dbReference type="Pfam" id="PF12704"/>
    </source>
</evidence>
<dbReference type="InterPro" id="IPR025857">
    <property type="entry name" value="MacB_PCD"/>
</dbReference>
<feature type="transmembrane region" description="Helical" evidence="7">
    <location>
        <begin position="400"/>
        <end position="424"/>
    </location>
</feature>
<feature type="transmembrane region" description="Helical" evidence="7">
    <location>
        <begin position="757"/>
        <end position="779"/>
    </location>
</feature>